<proteinExistence type="inferred from homology"/>
<evidence type="ECO:0000256" key="1">
    <source>
        <dbReference type="ARBA" id="ARBA00005495"/>
    </source>
</evidence>
<evidence type="ECO:0000256" key="3">
    <source>
        <dbReference type="ARBA" id="ARBA00022833"/>
    </source>
</evidence>
<sequence length="154" mass="16964">MSDFTLEGGCQCGAIRYRLTAPPLMAYACHCSECRRTTASAFGVSCAVLQDTMEITRGTLKRIDWEVESGAHRYGEFCGACGSRIRNGDVPSRGVFSLRAGTLDDQQWAEPVAHTWLSSKVGWFSVPDDALTFDAQPTDYTPIIEAYQKRRGLA</sequence>
<dbReference type="AlphaFoldDB" id="A0A845QDY3"/>
<dbReference type="GeneID" id="300653866"/>
<keyword evidence="2" id="KW-0479">Metal-binding</keyword>
<dbReference type="GO" id="GO:0046872">
    <property type="term" value="F:metal ion binding"/>
    <property type="evidence" value="ECO:0007669"/>
    <property type="project" value="UniProtKB-KW"/>
</dbReference>
<feature type="domain" description="CENP-V/GFA" evidence="5">
    <location>
        <begin position="6"/>
        <end position="109"/>
    </location>
</feature>
<comment type="similarity">
    <text evidence="1">Belongs to the Gfa family.</text>
</comment>
<protein>
    <recommendedName>
        <fullName evidence="5">CENP-V/GFA domain-containing protein</fullName>
    </recommendedName>
</protein>
<keyword evidence="3" id="KW-0862">Zinc</keyword>
<keyword evidence="7" id="KW-1185">Reference proteome</keyword>
<dbReference type="InterPro" id="IPR011057">
    <property type="entry name" value="Mss4-like_sf"/>
</dbReference>
<evidence type="ECO:0000259" key="5">
    <source>
        <dbReference type="PROSITE" id="PS51891"/>
    </source>
</evidence>
<dbReference type="OrthoDB" id="9807246at2"/>
<dbReference type="InterPro" id="IPR006913">
    <property type="entry name" value="CENP-V/GFA"/>
</dbReference>
<keyword evidence="4" id="KW-0456">Lyase</keyword>
<evidence type="ECO:0000256" key="4">
    <source>
        <dbReference type="ARBA" id="ARBA00023239"/>
    </source>
</evidence>
<evidence type="ECO:0000256" key="2">
    <source>
        <dbReference type="ARBA" id="ARBA00022723"/>
    </source>
</evidence>
<dbReference type="GO" id="GO:0016846">
    <property type="term" value="F:carbon-sulfur lyase activity"/>
    <property type="evidence" value="ECO:0007669"/>
    <property type="project" value="InterPro"/>
</dbReference>
<evidence type="ECO:0000313" key="7">
    <source>
        <dbReference type="Proteomes" id="UP000470384"/>
    </source>
</evidence>
<evidence type="ECO:0000313" key="6">
    <source>
        <dbReference type="EMBL" id="NBG96629.1"/>
    </source>
</evidence>
<accession>A0A845QDY3</accession>
<organism evidence="6 7">
    <name type="scientific">Pyruvatibacter mobilis</name>
    <dbReference type="NCBI Taxonomy" id="1712261"/>
    <lineage>
        <taxon>Bacteria</taxon>
        <taxon>Pseudomonadati</taxon>
        <taxon>Pseudomonadota</taxon>
        <taxon>Alphaproteobacteria</taxon>
        <taxon>Hyphomicrobiales</taxon>
        <taxon>Parvibaculaceae</taxon>
        <taxon>Pyruvatibacter</taxon>
    </lineage>
</organism>
<dbReference type="PANTHER" id="PTHR33337">
    <property type="entry name" value="GFA DOMAIN-CONTAINING PROTEIN"/>
    <property type="match status" value="1"/>
</dbReference>
<dbReference type="PANTHER" id="PTHR33337:SF40">
    <property type="entry name" value="CENP-V_GFA DOMAIN-CONTAINING PROTEIN-RELATED"/>
    <property type="match status" value="1"/>
</dbReference>
<dbReference type="Pfam" id="PF04828">
    <property type="entry name" value="GFA"/>
    <property type="match status" value="1"/>
</dbReference>
<dbReference type="RefSeq" id="WP_160588685.1">
    <property type="nucleotide sequence ID" value="NZ_BMHN01000001.1"/>
</dbReference>
<dbReference type="Gene3D" id="3.90.1590.10">
    <property type="entry name" value="glutathione-dependent formaldehyde- activating enzyme (gfa)"/>
    <property type="match status" value="1"/>
</dbReference>
<dbReference type="EMBL" id="WXYQ01000011">
    <property type="protein sequence ID" value="NBG96629.1"/>
    <property type="molecule type" value="Genomic_DNA"/>
</dbReference>
<dbReference type="SUPFAM" id="SSF51316">
    <property type="entry name" value="Mss4-like"/>
    <property type="match status" value="1"/>
</dbReference>
<name>A0A845QDY3_9HYPH</name>
<comment type="caution">
    <text evidence="6">The sequence shown here is derived from an EMBL/GenBank/DDBJ whole genome shotgun (WGS) entry which is preliminary data.</text>
</comment>
<dbReference type="Proteomes" id="UP000470384">
    <property type="component" value="Unassembled WGS sequence"/>
</dbReference>
<reference evidence="6 7" key="1">
    <citation type="journal article" date="2016" name="Int. J. Syst. Evol. Microbiol.">
        <title>Pyruvatibacter mobilis gen. nov., sp. nov., a marine bacterium from the culture broth of Picochlorum sp. 122.</title>
        <authorList>
            <person name="Wang G."/>
            <person name="Tang M."/>
            <person name="Wu H."/>
            <person name="Dai S."/>
            <person name="Li T."/>
            <person name="Chen C."/>
            <person name="He H."/>
            <person name="Fan J."/>
            <person name="Xiang W."/>
            <person name="Li X."/>
        </authorList>
    </citation>
    <scope>NUCLEOTIDE SEQUENCE [LARGE SCALE GENOMIC DNA]</scope>
    <source>
        <strain evidence="6 7">GYP-11</strain>
    </source>
</reference>
<dbReference type="PROSITE" id="PS51891">
    <property type="entry name" value="CENP_V_GFA"/>
    <property type="match status" value="1"/>
</dbReference>
<gene>
    <name evidence="6" type="ORF">GTQ45_12880</name>
</gene>